<evidence type="ECO:0000313" key="15">
    <source>
        <dbReference type="Proteomes" id="UP000798808"/>
    </source>
</evidence>
<dbReference type="SMART" id="SM00563">
    <property type="entry name" value="PlsC"/>
    <property type="match status" value="1"/>
</dbReference>
<dbReference type="PANTHER" id="PTHR10434">
    <property type="entry name" value="1-ACYL-SN-GLYCEROL-3-PHOSPHATE ACYLTRANSFERASE"/>
    <property type="match status" value="1"/>
</dbReference>
<comment type="similarity">
    <text evidence="4 11">Belongs to the 1-acyl-sn-glycerol-3-phosphate acyltransferase family.</text>
</comment>
<accession>A0ABW9RRV9</accession>
<evidence type="ECO:0000256" key="12">
    <source>
        <dbReference type="SAM" id="Phobius"/>
    </source>
</evidence>
<keyword evidence="15" id="KW-1185">Reference proteome</keyword>
<keyword evidence="10 11" id="KW-0012">Acyltransferase</keyword>
<evidence type="ECO:0000256" key="9">
    <source>
        <dbReference type="ARBA" id="ARBA00023098"/>
    </source>
</evidence>
<sequence>MKALKQIASKIYVGWVLLVFTSFMLILLPIIIFPILLGEKYGSITYFGLRAWSWIFSKLNFIKYEVVNANNVNRNKSYIYTSNHTSFLDVPGLCLGVPTQFRPLAKRELLKIPVFGWIVRVAAVIVDRSSTESRKKSVKKLKQVLGEGISILIFPEGTQNRTDQPLQPFYDGAFRIAVEAGAPIMPIVITNAGRLMPPNSLNIKPGKIKVIFGEEVDTSGYSLSDLPFLKEKVFNEMKAIVEREAKNR</sequence>
<evidence type="ECO:0000256" key="5">
    <source>
        <dbReference type="ARBA" id="ARBA00013211"/>
    </source>
</evidence>
<keyword evidence="12" id="KW-0812">Transmembrane</keyword>
<comment type="pathway">
    <text evidence="2">Phospholipid metabolism; CDP-diacylglycerol biosynthesis; CDP-diacylglycerol from sn-glycerol 3-phosphate: step 2/3.</text>
</comment>
<keyword evidence="11" id="KW-1208">Phospholipid metabolism</keyword>
<evidence type="ECO:0000256" key="4">
    <source>
        <dbReference type="ARBA" id="ARBA00008655"/>
    </source>
</evidence>
<dbReference type="GO" id="GO:0016746">
    <property type="term" value="F:acyltransferase activity"/>
    <property type="evidence" value="ECO:0007669"/>
    <property type="project" value="UniProtKB-KW"/>
</dbReference>
<name>A0ABW9RRV9_9BACT</name>
<organism evidence="14 15">
    <name type="scientific">Fulvivirga kasyanovii</name>
    <dbReference type="NCBI Taxonomy" id="396812"/>
    <lineage>
        <taxon>Bacteria</taxon>
        <taxon>Pseudomonadati</taxon>
        <taxon>Bacteroidota</taxon>
        <taxon>Cytophagia</taxon>
        <taxon>Cytophagales</taxon>
        <taxon>Fulvivirgaceae</taxon>
        <taxon>Fulvivirga</taxon>
    </lineage>
</organism>
<feature type="domain" description="Phospholipid/glycerol acyltransferase" evidence="13">
    <location>
        <begin position="78"/>
        <end position="192"/>
    </location>
</feature>
<feature type="transmembrane region" description="Helical" evidence="12">
    <location>
        <begin position="12"/>
        <end position="37"/>
    </location>
</feature>
<keyword evidence="11" id="KW-0594">Phospholipid biosynthesis</keyword>
<protein>
    <recommendedName>
        <fullName evidence="6 11">1-acyl-sn-glycerol-3-phosphate acyltransferase</fullName>
        <ecNumber evidence="5 11">2.3.1.51</ecNumber>
    </recommendedName>
</protein>
<comment type="domain">
    <text evidence="11">The HXXXXD motif is essential for acyltransferase activity and may constitute the binding site for the phosphate moiety of the glycerol-3-phosphate.</text>
</comment>
<evidence type="ECO:0000256" key="11">
    <source>
        <dbReference type="RuleBase" id="RU361267"/>
    </source>
</evidence>
<keyword evidence="12" id="KW-0472">Membrane</keyword>
<keyword evidence="7 11" id="KW-0444">Lipid biosynthesis</keyword>
<keyword evidence="8 11" id="KW-0808">Transferase</keyword>
<comment type="catalytic activity">
    <reaction evidence="1 11">
        <text>a 1-acyl-sn-glycero-3-phosphate + an acyl-CoA = a 1,2-diacyl-sn-glycero-3-phosphate + CoA</text>
        <dbReference type="Rhea" id="RHEA:19709"/>
        <dbReference type="ChEBI" id="CHEBI:57287"/>
        <dbReference type="ChEBI" id="CHEBI:57970"/>
        <dbReference type="ChEBI" id="CHEBI:58342"/>
        <dbReference type="ChEBI" id="CHEBI:58608"/>
        <dbReference type="EC" id="2.3.1.51"/>
    </reaction>
</comment>
<comment type="pathway">
    <text evidence="3">Lipid metabolism.</text>
</comment>
<keyword evidence="9 11" id="KW-0443">Lipid metabolism</keyword>
<evidence type="ECO:0000256" key="6">
    <source>
        <dbReference type="ARBA" id="ARBA00016139"/>
    </source>
</evidence>
<dbReference type="InterPro" id="IPR002123">
    <property type="entry name" value="Plipid/glycerol_acylTrfase"/>
</dbReference>
<dbReference type="Pfam" id="PF01553">
    <property type="entry name" value="Acyltransferase"/>
    <property type="match status" value="1"/>
</dbReference>
<evidence type="ECO:0000313" key="14">
    <source>
        <dbReference type="EMBL" id="MTI26661.1"/>
    </source>
</evidence>
<keyword evidence="12" id="KW-1133">Transmembrane helix</keyword>
<evidence type="ECO:0000256" key="2">
    <source>
        <dbReference type="ARBA" id="ARBA00004728"/>
    </source>
</evidence>
<evidence type="ECO:0000256" key="8">
    <source>
        <dbReference type="ARBA" id="ARBA00022679"/>
    </source>
</evidence>
<dbReference type="Proteomes" id="UP000798808">
    <property type="component" value="Unassembled WGS sequence"/>
</dbReference>
<evidence type="ECO:0000256" key="7">
    <source>
        <dbReference type="ARBA" id="ARBA00022516"/>
    </source>
</evidence>
<gene>
    <name evidence="14" type="ORF">E1163_17030</name>
</gene>
<dbReference type="InterPro" id="IPR004552">
    <property type="entry name" value="AGP_acyltrans"/>
</dbReference>
<dbReference type="EMBL" id="SMLW01000592">
    <property type="protein sequence ID" value="MTI26661.1"/>
    <property type="molecule type" value="Genomic_DNA"/>
</dbReference>
<dbReference type="PANTHER" id="PTHR10434:SF64">
    <property type="entry name" value="1-ACYL-SN-GLYCEROL-3-PHOSPHATE ACYLTRANSFERASE-RELATED"/>
    <property type="match status" value="1"/>
</dbReference>
<dbReference type="RefSeq" id="WP_155173672.1">
    <property type="nucleotide sequence ID" value="NZ_BAAAFL010000015.1"/>
</dbReference>
<evidence type="ECO:0000256" key="10">
    <source>
        <dbReference type="ARBA" id="ARBA00023315"/>
    </source>
</evidence>
<evidence type="ECO:0000256" key="1">
    <source>
        <dbReference type="ARBA" id="ARBA00001141"/>
    </source>
</evidence>
<evidence type="ECO:0000259" key="13">
    <source>
        <dbReference type="SMART" id="SM00563"/>
    </source>
</evidence>
<comment type="caution">
    <text evidence="14">The sequence shown here is derived from an EMBL/GenBank/DDBJ whole genome shotgun (WGS) entry which is preliminary data.</text>
</comment>
<dbReference type="SUPFAM" id="SSF69593">
    <property type="entry name" value="Glycerol-3-phosphate (1)-acyltransferase"/>
    <property type="match status" value="1"/>
</dbReference>
<proteinExistence type="inferred from homology"/>
<dbReference type="NCBIfam" id="TIGR00530">
    <property type="entry name" value="AGP_acyltrn"/>
    <property type="match status" value="1"/>
</dbReference>
<evidence type="ECO:0000256" key="3">
    <source>
        <dbReference type="ARBA" id="ARBA00005189"/>
    </source>
</evidence>
<dbReference type="CDD" id="cd07989">
    <property type="entry name" value="LPLAT_AGPAT-like"/>
    <property type="match status" value="1"/>
</dbReference>
<reference evidence="14 15" key="1">
    <citation type="submission" date="2019-02" db="EMBL/GenBank/DDBJ databases">
        <authorList>
            <person name="Goldberg S.R."/>
            <person name="Haltli B.A."/>
            <person name="Correa H."/>
            <person name="Russell K.G."/>
        </authorList>
    </citation>
    <scope>NUCLEOTIDE SEQUENCE [LARGE SCALE GENOMIC DNA]</scope>
    <source>
        <strain evidence="14 15">JCM 16186</strain>
    </source>
</reference>
<dbReference type="EC" id="2.3.1.51" evidence="5 11"/>